<proteinExistence type="predicted"/>
<dbReference type="OrthoDB" id="7174015at2"/>
<feature type="signal peptide" evidence="1">
    <location>
        <begin position="1"/>
        <end position="20"/>
    </location>
</feature>
<name>A0A087LWI0_9HYPH</name>
<sequence length="163" mass="17543">MKSAILALVLLAMPLAPALAAETYSDPKALVQAIYDGYRPGAPHGDPTVHYSARLKGIAQLAEESAHVTKTAGSELDPVADPTFNPFLPDTNALLFDLRVGEPARLDDRAVVTVTYHNFDQPRLLAISLVEEDGSWKVDDVASMGSDVPWLLSWALAADPYAM</sequence>
<dbReference type="EMBL" id="JQGC01000033">
    <property type="protein sequence ID" value="KFL28983.1"/>
    <property type="molecule type" value="Genomic_DNA"/>
</dbReference>
<reference evidence="2 3" key="1">
    <citation type="submission" date="2014-08" db="EMBL/GenBank/DDBJ databases">
        <authorList>
            <person name="Hassan Y.I."/>
            <person name="Lepp D."/>
            <person name="Zhou T."/>
        </authorList>
    </citation>
    <scope>NUCLEOTIDE SEQUENCE [LARGE SCALE GENOMIC DNA]</scope>
    <source>
        <strain evidence="2 3">IFO13584</strain>
    </source>
</reference>
<protein>
    <recommendedName>
        <fullName evidence="4">DUF3828 domain-containing protein</fullName>
    </recommendedName>
</protein>
<accession>A0A087LWI0</accession>
<dbReference type="AlphaFoldDB" id="A0A087LWI0"/>
<feature type="chain" id="PRO_5001825780" description="DUF3828 domain-containing protein" evidence="1">
    <location>
        <begin position="21"/>
        <end position="163"/>
    </location>
</feature>
<evidence type="ECO:0008006" key="4">
    <source>
        <dbReference type="Google" id="ProtNLM"/>
    </source>
</evidence>
<organism evidence="2 3">
    <name type="scientific">Devosia riboflavina</name>
    <dbReference type="NCBI Taxonomy" id="46914"/>
    <lineage>
        <taxon>Bacteria</taxon>
        <taxon>Pseudomonadati</taxon>
        <taxon>Pseudomonadota</taxon>
        <taxon>Alphaproteobacteria</taxon>
        <taxon>Hyphomicrobiales</taxon>
        <taxon>Devosiaceae</taxon>
        <taxon>Devosia</taxon>
    </lineage>
</organism>
<evidence type="ECO:0000313" key="2">
    <source>
        <dbReference type="EMBL" id="KFL28983.1"/>
    </source>
</evidence>
<comment type="caution">
    <text evidence="2">The sequence shown here is derived from an EMBL/GenBank/DDBJ whole genome shotgun (WGS) entry which is preliminary data.</text>
</comment>
<keyword evidence="3" id="KW-1185">Reference proteome</keyword>
<dbReference type="RefSeq" id="WP_035087223.1">
    <property type="nucleotide sequence ID" value="NZ_JQGC01000033.1"/>
</dbReference>
<gene>
    <name evidence="2" type="ORF">JP75_23575</name>
</gene>
<dbReference type="STRING" id="46914.JP75_23575"/>
<keyword evidence="1" id="KW-0732">Signal</keyword>
<evidence type="ECO:0000313" key="3">
    <source>
        <dbReference type="Proteomes" id="UP000028981"/>
    </source>
</evidence>
<dbReference type="Proteomes" id="UP000028981">
    <property type="component" value="Unassembled WGS sequence"/>
</dbReference>
<evidence type="ECO:0000256" key="1">
    <source>
        <dbReference type="SAM" id="SignalP"/>
    </source>
</evidence>